<dbReference type="PANTHER" id="PTHR11958:SF63">
    <property type="entry name" value="AMINO ACID TRANSPORTER"/>
    <property type="match status" value="1"/>
</dbReference>
<comment type="similarity">
    <text evidence="2 7">Belongs to the dicarboxylate/amino acid:cation symporter (DAACS) (TC 2.A.23) family.</text>
</comment>
<accession>A0A2G9U8D2</accession>
<dbReference type="GO" id="GO:0015293">
    <property type="term" value="F:symporter activity"/>
    <property type="evidence" value="ECO:0007669"/>
    <property type="project" value="UniProtKB-UniRule"/>
</dbReference>
<dbReference type="SUPFAM" id="SSF118215">
    <property type="entry name" value="Proton glutamate symport protein"/>
    <property type="match status" value="1"/>
</dbReference>
<evidence type="ECO:0000256" key="3">
    <source>
        <dbReference type="ARBA" id="ARBA00022448"/>
    </source>
</evidence>
<dbReference type="OrthoDB" id="5877963at2759"/>
<sequence length="98" mass="11159">MHELQECIIVFCIGFGIVTSYYAEKVRVLVDFFMALEKIIMKLMLSVMWYVSTILIGLLIHSFIIIPVLYVLLTRKNPIKIFKCMRQAGIVALGTASS</sequence>
<proteinExistence type="inferred from homology"/>
<keyword evidence="7" id="KW-0769">Symport</keyword>
<keyword evidence="9" id="KW-1185">Reference proteome</keyword>
<evidence type="ECO:0000256" key="1">
    <source>
        <dbReference type="ARBA" id="ARBA00004141"/>
    </source>
</evidence>
<dbReference type="Proteomes" id="UP000230423">
    <property type="component" value="Unassembled WGS sequence"/>
</dbReference>
<evidence type="ECO:0000256" key="7">
    <source>
        <dbReference type="RuleBase" id="RU361216"/>
    </source>
</evidence>
<comment type="caution">
    <text evidence="7">Lacks conserved residue(s) required for the propagation of feature annotation.</text>
</comment>
<feature type="transmembrane region" description="Helical" evidence="7">
    <location>
        <begin position="7"/>
        <end position="23"/>
    </location>
</feature>
<keyword evidence="6 7" id="KW-0472">Membrane</keyword>
<evidence type="ECO:0000313" key="9">
    <source>
        <dbReference type="Proteomes" id="UP000230423"/>
    </source>
</evidence>
<dbReference type="Pfam" id="PF00375">
    <property type="entry name" value="SDF"/>
    <property type="match status" value="1"/>
</dbReference>
<dbReference type="GO" id="GO:0016020">
    <property type="term" value="C:membrane"/>
    <property type="evidence" value="ECO:0007669"/>
    <property type="project" value="UniProtKB-SubCell"/>
</dbReference>
<comment type="subcellular location">
    <subcellularLocation>
        <location evidence="1 7">Membrane</location>
        <topology evidence="1 7">Multi-pass membrane protein</topology>
    </subcellularLocation>
</comment>
<dbReference type="PANTHER" id="PTHR11958">
    <property type="entry name" value="SODIUM/DICARBOXYLATE SYMPORTER-RELATED"/>
    <property type="match status" value="1"/>
</dbReference>
<feature type="transmembrane region" description="Helical" evidence="7">
    <location>
        <begin position="43"/>
        <end position="73"/>
    </location>
</feature>
<dbReference type="InterPro" id="IPR050746">
    <property type="entry name" value="DAACS"/>
</dbReference>
<evidence type="ECO:0000256" key="6">
    <source>
        <dbReference type="ARBA" id="ARBA00023136"/>
    </source>
</evidence>
<dbReference type="InterPro" id="IPR001991">
    <property type="entry name" value="Na-dicarboxylate_symporter"/>
</dbReference>
<organism evidence="8 9">
    <name type="scientific">Teladorsagia circumcincta</name>
    <name type="common">Brown stomach worm</name>
    <name type="synonym">Ostertagia circumcincta</name>
    <dbReference type="NCBI Taxonomy" id="45464"/>
    <lineage>
        <taxon>Eukaryota</taxon>
        <taxon>Metazoa</taxon>
        <taxon>Ecdysozoa</taxon>
        <taxon>Nematoda</taxon>
        <taxon>Chromadorea</taxon>
        <taxon>Rhabditida</taxon>
        <taxon>Rhabditina</taxon>
        <taxon>Rhabditomorpha</taxon>
        <taxon>Strongyloidea</taxon>
        <taxon>Trichostrongylidae</taxon>
        <taxon>Teladorsagia</taxon>
    </lineage>
</organism>
<evidence type="ECO:0000256" key="4">
    <source>
        <dbReference type="ARBA" id="ARBA00022692"/>
    </source>
</evidence>
<evidence type="ECO:0000256" key="5">
    <source>
        <dbReference type="ARBA" id="ARBA00022989"/>
    </source>
</evidence>
<keyword evidence="5 7" id="KW-1133">Transmembrane helix</keyword>
<name>A0A2G9U8D2_TELCI</name>
<dbReference type="InterPro" id="IPR036458">
    <property type="entry name" value="Na:dicarbo_symporter_sf"/>
</dbReference>
<keyword evidence="4 7" id="KW-0812">Transmembrane</keyword>
<dbReference type="AlphaFoldDB" id="A0A2G9U8D2"/>
<evidence type="ECO:0000256" key="2">
    <source>
        <dbReference type="ARBA" id="ARBA00006148"/>
    </source>
</evidence>
<gene>
    <name evidence="8" type="ORF">TELCIR_11785</name>
</gene>
<evidence type="ECO:0000313" key="8">
    <source>
        <dbReference type="EMBL" id="PIO66501.1"/>
    </source>
</evidence>
<dbReference type="EMBL" id="KZ348223">
    <property type="protein sequence ID" value="PIO66501.1"/>
    <property type="molecule type" value="Genomic_DNA"/>
</dbReference>
<protein>
    <recommendedName>
        <fullName evidence="7">Amino acid transporter</fullName>
    </recommendedName>
</protein>
<reference evidence="8 9" key="1">
    <citation type="submission" date="2015-09" db="EMBL/GenBank/DDBJ databases">
        <title>Draft genome of the parasitic nematode Teladorsagia circumcincta isolate WARC Sus (inbred).</title>
        <authorList>
            <person name="Mitreva M."/>
        </authorList>
    </citation>
    <scope>NUCLEOTIDE SEQUENCE [LARGE SCALE GENOMIC DNA]</scope>
    <source>
        <strain evidence="8 9">S</strain>
    </source>
</reference>
<keyword evidence="3 7" id="KW-0813">Transport</keyword>
<dbReference type="Gene3D" id="1.10.3860.10">
    <property type="entry name" value="Sodium:dicarboxylate symporter"/>
    <property type="match status" value="2"/>
</dbReference>